<feature type="transmembrane region" description="Helical" evidence="1">
    <location>
        <begin position="137"/>
        <end position="158"/>
    </location>
</feature>
<feature type="transmembrane region" description="Helical" evidence="1">
    <location>
        <begin position="53"/>
        <end position="79"/>
    </location>
</feature>
<dbReference type="EMBL" id="QRAJ01000004">
    <property type="protein sequence ID" value="ROT86856.1"/>
    <property type="molecule type" value="Genomic_DNA"/>
</dbReference>
<organism evidence="2 3">
    <name type="scientific">Bifidobacterium mongoliense</name>
    <dbReference type="NCBI Taxonomy" id="518643"/>
    <lineage>
        <taxon>Bacteria</taxon>
        <taxon>Bacillati</taxon>
        <taxon>Actinomycetota</taxon>
        <taxon>Actinomycetes</taxon>
        <taxon>Bifidobacteriales</taxon>
        <taxon>Bifidobacteriaceae</taxon>
        <taxon>Bifidobacterium</taxon>
    </lineage>
</organism>
<keyword evidence="1" id="KW-1133">Transmembrane helix</keyword>
<evidence type="ECO:0000313" key="2">
    <source>
        <dbReference type="EMBL" id="ROT86856.1"/>
    </source>
</evidence>
<evidence type="ECO:0000256" key="1">
    <source>
        <dbReference type="SAM" id="Phobius"/>
    </source>
</evidence>
<accession>A0A423UDS0</accession>
<gene>
    <name evidence="2" type="ORF">BMONG18_0855</name>
</gene>
<keyword evidence="1" id="KW-0812">Transmembrane</keyword>
<proteinExistence type="predicted"/>
<dbReference type="SUPFAM" id="SSF55874">
    <property type="entry name" value="ATPase domain of HSP90 chaperone/DNA topoisomerase II/histidine kinase"/>
    <property type="match status" value="1"/>
</dbReference>
<protein>
    <submittedName>
        <fullName evidence="2">Histidine kinase</fullName>
    </submittedName>
</protein>
<evidence type="ECO:0000313" key="3">
    <source>
        <dbReference type="Proteomes" id="UP000285266"/>
    </source>
</evidence>
<keyword evidence="2" id="KW-0418">Kinase</keyword>
<feature type="transmembrane region" description="Helical" evidence="1">
    <location>
        <begin position="20"/>
        <end position="41"/>
    </location>
</feature>
<keyword evidence="2" id="KW-0808">Transferase</keyword>
<dbReference type="AlphaFoldDB" id="A0A423UDS0"/>
<dbReference type="InterPro" id="IPR036890">
    <property type="entry name" value="HATPase_C_sf"/>
</dbReference>
<dbReference type="GO" id="GO:0016301">
    <property type="term" value="F:kinase activity"/>
    <property type="evidence" value="ECO:0007669"/>
    <property type="project" value="UniProtKB-KW"/>
</dbReference>
<dbReference type="Proteomes" id="UP000285266">
    <property type="component" value="Unassembled WGS sequence"/>
</dbReference>
<name>A0A423UDS0_9BIFI</name>
<reference evidence="2 3" key="1">
    <citation type="submission" date="2018-07" db="EMBL/GenBank/DDBJ databases">
        <title>The role of parmesan cheese in vectoring bovine microbiota.</title>
        <authorList>
            <person name="Lugli G.A."/>
            <person name="Milani C."/>
        </authorList>
    </citation>
    <scope>NUCLEOTIDE SEQUENCE [LARGE SCALE GENOMIC DNA]</scope>
    <source>
        <strain evidence="2 3">BMONG18</strain>
    </source>
</reference>
<dbReference type="Gene3D" id="3.30.565.10">
    <property type="entry name" value="Histidine kinase-like ATPase, C-terminal domain"/>
    <property type="match status" value="1"/>
</dbReference>
<feature type="transmembrane region" description="Helical" evidence="1">
    <location>
        <begin position="91"/>
        <end position="117"/>
    </location>
</feature>
<keyword evidence="1" id="KW-0472">Membrane</keyword>
<sequence>MHARSSAAMSRRPGNGILRVARWLPAVSCLPLMAEVAVMYARGQIGWPSLLAALLVVLACLGIVARTDFAWLVVFLWLAQQVLPFPESTSIVLPLLAALLIIGCGGATQGVIAALIASIAYLPALSQGGTADMPIDTILILLGFFTLATGAGIAWGAHQRRAEREQRRISQTYQRNVLRVTDRLHNSVANDLVYLDRVLAGGDLGVDEIEQARGVLSSALGKVHQVIDELSVGTTVNADVPLHSSQEEELRHLCSAWDRKLADAAFTGVSLMDEGIDLTWMSRGAVESVAVMVDEIYGNVLEHADPDGGYCVSLVDNGSRFEISVADAPVGLPRNGGHRGTGIARCRRLAAGLHGTVDVGGNGRQWTMSVTVPHPDVPVDQLLGRLHAPLRS</sequence>
<comment type="caution">
    <text evidence="2">The sequence shown here is derived from an EMBL/GenBank/DDBJ whole genome shotgun (WGS) entry which is preliminary data.</text>
</comment>